<keyword evidence="2" id="KW-1185">Reference proteome</keyword>
<sequence>MIHCDIKHNNVLLDAHFVVISVISGWQDFLIIFLQATPVQFSWSKRNNRICGSWFELVSVFGQELFLVSRKLRFGKQCLLSPVVCLQDCLQENFPFYEDYFHRTH</sequence>
<reference evidence="2" key="1">
    <citation type="journal article" date="2022" name="Mol. Ecol. Resour.">
        <title>The genomes of chicory, endive, great burdock and yacon provide insights into Asteraceae palaeo-polyploidization history and plant inulin production.</title>
        <authorList>
            <person name="Fan W."/>
            <person name="Wang S."/>
            <person name="Wang H."/>
            <person name="Wang A."/>
            <person name="Jiang F."/>
            <person name="Liu H."/>
            <person name="Zhao H."/>
            <person name="Xu D."/>
            <person name="Zhang Y."/>
        </authorList>
    </citation>
    <scope>NUCLEOTIDE SEQUENCE [LARGE SCALE GENOMIC DNA]</scope>
    <source>
        <strain evidence="2">cv. Niubang</strain>
    </source>
</reference>
<reference evidence="1 2" key="2">
    <citation type="journal article" date="2022" name="Mol. Ecol. Resour.">
        <title>The genomes of chicory, endive, great burdock and yacon provide insights into Asteraceae paleo-polyploidization history and plant inulin production.</title>
        <authorList>
            <person name="Fan W."/>
            <person name="Wang S."/>
            <person name="Wang H."/>
            <person name="Wang A."/>
            <person name="Jiang F."/>
            <person name="Liu H."/>
            <person name="Zhao H."/>
            <person name="Xu D."/>
            <person name="Zhang Y."/>
        </authorList>
    </citation>
    <scope>NUCLEOTIDE SEQUENCE [LARGE SCALE GENOMIC DNA]</scope>
    <source>
        <strain evidence="2">cv. Niubang</strain>
    </source>
</reference>
<gene>
    <name evidence="1" type="ORF">L6452_16513</name>
</gene>
<evidence type="ECO:0000313" key="1">
    <source>
        <dbReference type="EMBL" id="KAI3727891.1"/>
    </source>
</evidence>
<accession>A0ACB9C0Q3</accession>
<proteinExistence type="predicted"/>
<protein>
    <submittedName>
        <fullName evidence="1">Uncharacterized protein</fullName>
    </submittedName>
</protein>
<comment type="caution">
    <text evidence="1">The sequence shown here is derived from an EMBL/GenBank/DDBJ whole genome shotgun (WGS) entry which is preliminary data.</text>
</comment>
<name>A0ACB9C0Q3_ARCLA</name>
<organism evidence="1 2">
    <name type="scientific">Arctium lappa</name>
    <name type="common">Greater burdock</name>
    <name type="synonym">Lappa major</name>
    <dbReference type="NCBI Taxonomy" id="4217"/>
    <lineage>
        <taxon>Eukaryota</taxon>
        <taxon>Viridiplantae</taxon>
        <taxon>Streptophyta</taxon>
        <taxon>Embryophyta</taxon>
        <taxon>Tracheophyta</taxon>
        <taxon>Spermatophyta</taxon>
        <taxon>Magnoliopsida</taxon>
        <taxon>eudicotyledons</taxon>
        <taxon>Gunneridae</taxon>
        <taxon>Pentapetalae</taxon>
        <taxon>asterids</taxon>
        <taxon>campanulids</taxon>
        <taxon>Asterales</taxon>
        <taxon>Asteraceae</taxon>
        <taxon>Carduoideae</taxon>
        <taxon>Cardueae</taxon>
        <taxon>Arctiinae</taxon>
        <taxon>Arctium</taxon>
    </lineage>
</organism>
<evidence type="ECO:0000313" key="2">
    <source>
        <dbReference type="Proteomes" id="UP001055879"/>
    </source>
</evidence>
<dbReference type="Proteomes" id="UP001055879">
    <property type="component" value="Linkage Group LG05"/>
</dbReference>
<dbReference type="EMBL" id="CM042051">
    <property type="protein sequence ID" value="KAI3727891.1"/>
    <property type="molecule type" value="Genomic_DNA"/>
</dbReference>